<feature type="region of interest" description="Disordered" evidence="3">
    <location>
        <begin position="45"/>
        <end position="80"/>
    </location>
</feature>
<evidence type="ECO:0000256" key="1">
    <source>
        <dbReference type="ARBA" id="ARBA00022536"/>
    </source>
</evidence>
<sequence>MMFFKCNQVFTLVFLLLLYFNNIVYTHVDDIKNTSQKKITYDKYNKNKENMNNEKNDNKDNKDNIYNDNINNDNINNDNINNEDEYKFLSMKHYKDSLSNKLNNENDHMNYLIRKRKDNTQGSQHFNENIENNENVENNENIENNENNENIENIENNENNENNENIENNENNENNENSSIMNSESYNNIINSNEHNEEQIKKKEEDLIEAFFPFILKKLDNESLSLDNKYDDYYNLPNDHNDTHKENSSDHNLLGYKLGNNLKSYLIEENDVSQKKTDDINESASSDSENIQEILSTDSNTSHLKERKNQKAPPGEHKPEVKNALLNSQVASPKGEDEKKSQPQHPLVNSGDQLQHPKEIDENAEKIRRTLLKESRDIKNTTAIIDETVYKFEQLIMKGRYYATAVRNFVIFKVNYICEYSKCGPNSRCYIVEKDKEQCRCRPNYIVDMSVNYFKCIPMKDMNCSKNNGGCDVNAECTIVEGAVKCQCSHLYFGDGVFCVKNSQTKQTLYILFIVILLVFQNFFI</sequence>
<dbReference type="VEuPathDB" id="PlasmoDB:PfTG01_060025700"/>
<name>C5HDV7_PLAFA</name>
<dbReference type="VEuPathDB" id="PlasmoDB:PfCD01_060025800"/>
<dbReference type="VEuPathDB" id="PlasmoDB:PfDd2_060025100"/>
<dbReference type="VEuPathDB" id="PlasmoDB:PfHB3_060024600"/>
<protein>
    <submittedName>
        <fullName evidence="7">Merozoite surface protein 10</fullName>
    </submittedName>
</protein>
<feature type="compositionally biased region" description="Basic and acidic residues" evidence="3">
    <location>
        <begin position="45"/>
        <end position="65"/>
    </location>
</feature>
<dbReference type="VEuPathDB" id="PlasmoDB:PfNF166_060024800"/>
<dbReference type="VEuPathDB" id="PlasmoDB:PfSD01_060024300"/>
<accession>C5HDV7</accession>
<evidence type="ECO:0000259" key="6">
    <source>
        <dbReference type="Pfam" id="PF12947"/>
    </source>
</evidence>
<feature type="compositionally biased region" description="Low complexity" evidence="3">
    <location>
        <begin position="66"/>
        <end position="80"/>
    </location>
</feature>
<dbReference type="AlphaFoldDB" id="C5HDV7"/>
<keyword evidence="4" id="KW-0812">Transmembrane</keyword>
<evidence type="ECO:0000256" key="3">
    <source>
        <dbReference type="SAM" id="MobiDB-lite"/>
    </source>
</evidence>
<dbReference type="OMA" id="ADIMRIT"/>
<dbReference type="VEuPathDB" id="PlasmoDB:PF3D7_0620400"/>
<dbReference type="VEuPathDB" id="PlasmoDB:PfGA01_060025400"/>
<feature type="transmembrane region" description="Helical" evidence="4">
    <location>
        <begin position="508"/>
        <end position="524"/>
    </location>
</feature>
<proteinExistence type="predicted"/>
<dbReference type="VEuPathDB" id="PlasmoDB:PfGB4_060024800"/>
<dbReference type="VEuPathDB" id="PlasmoDB:PfSN01_060025300"/>
<dbReference type="VEuPathDB" id="PlasmoDB:PfKH02_060026900"/>
<dbReference type="Gene3D" id="2.10.25.10">
    <property type="entry name" value="Laminin"/>
    <property type="match status" value="1"/>
</dbReference>
<feature type="signal peptide" evidence="5">
    <location>
        <begin position="1"/>
        <end position="26"/>
    </location>
</feature>
<feature type="chain" id="PRO_5002952965" evidence="5">
    <location>
        <begin position="27"/>
        <end position="525"/>
    </location>
</feature>
<keyword evidence="4" id="KW-1133">Transmembrane helix</keyword>
<dbReference type="VEuPathDB" id="PlasmoDB:PfNF54_060025400"/>
<dbReference type="VEuPathDB" id="PlasmoDB:Pf7G8_060025300"/>
<dbReference type="VEuPathDB" id="PlasmoDB:PfIT_060024200"/>
<dbReference type="VEuPathDB" id="PlasmoDB:Pf7G8-2_000172700"/>
<feature type="region of interest" description="Disordered" evidence="3">
    <location>
        <begin position="156"/>
        <end position="181"/>
    </location>
</feature>
<evidence type="ECO:0000256" key="5">
    <source>
        <dbReference type="SAM" id="SignalP"/>
    </source>
</evidence>
<keyword evidence="1" id="KW-0245">EGF-like domain</keyword>
<dbReference type="Pfam" id="PF12947">
    <property type="entry name" value="EGF_3"/>
    <property type="match status" value="1"/>
</dbReference>
<keyword evidence="4" id="KW-0472">Membrane</keyword>
<keyword evidence="5" id="KW-0732">Signal</keyword>
<organism evidence="7">
    <name type="scientific">Plasmodium falciparum</name>
    <name type="common">malaria parasite P. falciparum</name>
    <dbReference type="NCBI Taxonomy" id="5833"/>
    <lineage>
        <taxon>Eukaryota</taxon>
        <taxon>Sar</taxon>
        <taxon>Alveolata</taxon>
        <taxon>Apicomplexa</taxon>
        <taxon>Aconoidasida</taxon>
        <taxon>Haemosporida</taxon>
        <taxon>Plasmodiidae</taxon>
        <taxon>Plasmodium</taxon>
        <taxon>Plasmodium (Laverania)</taxon>
    </lineage>
</organism>
<dbReference type="VEuPathDB" id="PlasmoDB:PfKH01_060027400"/>
<feature type="compositionally biased region" description="Basic and acidic residues" evidence="3">
    <location>
        <begin position="303"/>
        <end position="321"/>
    </location>
</feature>
<dbReference type="VEuPathDB" id="PlasmoDB:PfKE01_060026500"/>
<keyword evidence="7" id="KW-0477">Merozoite</keyword>
<keyword evidence="2" id="KW-1015">Disulfide bond</keyword>
<feature type="compositionally biased region" description="Polar residues" evidence="3">
    <location>
        <begin position="282"/>
        <end position="302"/>
    </location>
</feature>
<dbReference type="SUPFAM" id="SSF57196">
    <property type="entry name" value="EGF/Laminin"/>
    <property type="match status" value="2"/>
</dbReference>
<dbReference type="EMBL" id="FJ406622">
    <property type="protein sequence ID" value="ACR09871.1"/>
    <property type="molecule type" value="Genomic_DNA"/>
</dbReference>
<dbReference type="SMR" id="C5HDV7"/>
<dbReference type="VEuPathDB" id="PlasmoDB:PfML01_060024200"/>
<evidence type="ECO:0000313" key="7">
    <source>
        <dbReference type="EMBL" id="ACR09871.1"/>
    </source>
</evidence>
<feature type="region of interest" description="Disordered" evidence="3">
    <location>
        <begin position="272"/>
        <end position="360"/>
    </location>
</feature>
<evidence type="ECO:0000256" key="4">
    <source>
        <dbReference type="SAM" id="Phobius"/>
    </source>
</evidence>
<dbReference type="VEuPathDB" id="PlasmoDB:PfGN01_060026100"/>
<dbReference type="InterPro" id="IPR024731">
    <property type="entry name" value="NELL2-like_EGF"/>
</dbReference>
<reference evidence="7" key="2">
    <citation type="journal article" date="2009" name="PLoS ONE">
        <title>Prospective identification of malaria parasite genes under balancing selection.</title>
        <authorList>
            <person name="Tetteh K.K."/>
            <person name="Stewart L.B."/>
            <person name="Ochola L.I."/>
            <person name="Amambua-Ngwa A."/>
            <person name="Thomas A.W."/>
            <person name="Marsh K."/>
            <person name="Weedall G.D."/>
            <person name="Conway D.J."/>
        </authorList>
    </citation>
    <scope>NUCLEOTIDE SEQUENCE</scope>
    <source>
        <strain evidence="7">3D7</strain>
    </source>
</reference>
<feature type="domain" description="NELL2-like EGF" evidence="6">
    <location>
        <begin position="464"/>
        <end position="499"/>
    </location>
</feature>
<evidence type="ECO:0000256" key="2">
    <source>
        <dbReference type="ARBA" id="ARBA00023157"/>
    </source>
</evidence>
<reference evidence="7" key="1">
    <citation type="submission" date="2008-09" db="EMBL/GenBank/DDBJ databases">
        <authorList>
            <person name="Tetteh K.K.A."/>
            <person name="Stewart L.B."/>
            <person name="Ochola L.I."/>
            <person name="Ngwa A.A."/>
            <person name="Thomas A.W."/>
            <person name="Marsh K."/>
            <person name="Weedall G.D."/>
            <person name="Conway D.J."/>
        </authorList>
    </citation>
    <scope>NUCLEOTIDE SEQUENCE</scope>
    <source>
        <strain evidence="7">3D7</strain>
    </source>
</reference>